<reference evidence="1 2" key="1">
    <citation type="submission" date="2017-03" db="EMBL/GenBank/DDBJ databases">
        <title>Genome sequence of Clostridium hungatei DSM 14427.</title>
        <authorList>
            <person name="Poehlein A."/>
            <person name="Daniel R."/>
        </authorList>
    </citation>
    <scope>NUCLEOTIDE SEQUENCE [LARGE SCALE GENOMIC DNA]</scope>
    <source>
        <strain evidence="1 2">DSM 14427</strain>
    </source>
</reference>
<dbReference type="STRING" id="48256.CLHUN_00870"/>
<evidence type="ECO:0000313" key="1">
    <source>
        <dbReference type="EMBL" id="OPX46271.1"/>
    </source>
</evidence>
<evidence type="ECO:0008006" key="3">
    <source>
        <dbReference type="Google" id="ProtNLM"/>
    </source>
</evidence>
<name>A0A1V4SSJ7_RUMHU</name>
<proteinExistence type="predicted"/>
<gene>
    <name evidence="1" type="ORF">CLHUN_00870</name>
</gene>
<protein>
    <recommendedName>
        <fullName evidence="3">Adhesin domain-containing protein</fullName>
    </recommendedName>
</protein>
<sequence length="266" mass="29374">MKKFFTLFLIGISILISGCGGQAETAHRQDSIKYDNSTIELTKKIKTLNIFVDSGKLQIFCWDNPNISSEIKYTVRAHKSQEQLQKLLGRFSVETAIKDSTCNIYVKYNGKIKNSEDVYSDIKLTIPRWIKDIKLEQRVGSFILEDKYEGNVHARLDSVNTEIRALYGALSLECGKGNMRLDSGRLSDGSAVILQTGNIYIKNECGNKAGYSFETGTGNINLNFPAASSICLNAVGTIENNQFTGLEGDIMVNAAAKIGKISVNGY</sequence>
<organism evidence="1 2">
    <name type="scientific">Ruminiclostridium hungatei</name>
    <name type="common">Clostridium hungatei</name>
    <dbReference type="NCBI Taxonomy" id="48256"/>
    <lineage>
        <taxon>Bacteria</taxon>
        <taxon>Bacillati</taxon>
        <taxon>Bacillota</taxon>
        <taxon>Clostridia</taxon>
        <taxon>Eubacteriales</taxon>
        <taxon>Oscillospiraceae</taxon>
        <taxon>Ruminiclostridium</taxon>
    </lineage>
</organism>
<dbReference type="EMBL" id="MZGX01000001">
    <property type="protein sequence ID" value="OPX46271.1"/>
    <property type="molecule type" value="Genomic_DNA"/>
</dbReference>
<comment type="caution">
    <text evidence="1">The sequence shown here is derived from an EMBL/GenBank/DDBJ whole genome shotgun (WGS) entry which is preliminary data.</text>
</comment>
<evidence type="ECO:0000313" key="2">
    <source>
        <dbReference type="Proteomes" id="UP000191554"/>
    </source>
</evidence>
<dbReference type="AlphaFoldDB" id="A0A1V4SSJ7"/>
<dbReference type="OrthoDB" id="1738147at2"/>
<dbReference type="RefSeq" id="WP_080062594.1">
    <property type="nucleotide sequence ID" value="NZ_MZGX01000001.1"/>
</dbReference>
<dbReference type="Proteomes" id="UP000191554">
    <property type="component" value="Unassembled WGS sequence"/>
</dbReference>
<keyword evidence="2" id="KW-1185">Reference proteome</keyword>
<accession>A0A1V4SSJ7</accession>
<dbReference type="PROSITE" id="PS51257">
    <property type="entry name" value="PROKAR_LIPOPROTEIN"/>
    <property type="match status" value="1"/>
</dbReference>